<dbReference type="PANTHER" id="PTHR35569">
    <property type="entry name" value="CYANAMIDE HYDRATASE DDI2-RELATED"/>
    <property type="match status" value="1"/>
</dbReference>
<dbReference type="EMBL" id="KZ806065">
    <property type="protein sequence ID" value="PVH90864.1"/>
    <property type="molecule type" value="Genomic_DNA"/>
</dbReference>
<evidence type="ECO:0000313" key="2">
    <source>
        <dbReference type="Proteomes" id="UP000244855"/>
    </source>
</evidence>
<dbReference type="SUPFAM" id="SSF109604">
    <property type="entry name" value="HD-domain/PDEase-like"/>
    <property type="match status" value="1"/>
</dbReference>
<organism evidence="1 2">
    <name type="scientific">Periconia macrospinosa</name>
    <dbReference type="NCBI Taxonomy" id="97972"/>
    <lineage>
        <taxon>Eukaryota</taxon>
        <taxon>Fungi</taxon>
        <taxon>Dikarya</taxon>
        <taxon>Ascomycota</taxon>
        <taxon>Pezizomycotina</taxon>
        <taxon>Dothideomycetes</taxon>
        <taxon>Pleosporomycetidae</taxon>
        <taxon>Pleosporales</taxon>
        <taxon>Massarineae</taxon>
        <taxon>Periconiaceae</taxon>
        <taxon>Periconia</taxon>
    </lineage>
</organism>
<dbReference type="OrthoDB" id="2378324at2759"/>
<dbReference type="Proteomes" id="UP000244855">
    <property type="component" value="Unassembled WGS sequence"/>
</dbReference>
<dbReference type="PANTHER" id="PTHR35569:SF1">
    <property type="entry name" value="CYANAMIDE HYDRATASE DDI2-RELATED"/>
    <property type="match status" value="1"/>
</dbReference>
<dbReference type="AlphaFoldDB" id="A0A2V1D0T1"/>
<sequence>MVALVPHLTRLMAGIPIPNTHLINSSIALARANLPEHTYNHVMRSWLNGQAIINHLPAANRSKIDVEAYGVAAILHDMGFAWNASFVSADKIFEVDGANAARALIRQQGGKEWTEARIQLVWDAIALHGFTEVARYKETEVLLTCAGTFTELVGPEVSKASFGDLITVNETEYAAIEAAFPSHKLLTTIREDLVELCRIKPATTYTTFVGDWGEKYLPGYTRVGHRSVDLLEAIVRDYP</sequence>
<protein>
    <recommendedName>
        <fullName evidence="3">HD domain-containing protein</fullName>
    </recommendedName>
</protein>
<dbReference type="STRING" id="97972.A0A2V1D0T1"/>
<proteinExistence type="predicted"/>
<name>A0A2V1D0T1_9PLEO</name>
<gene>
    <name evidence="1" type="ORF">DM02DRAFT_708676</name>
</gene>
<evidence type="ECO:0008006" key="3">
    <source>
        <dbReference type="Google" id="ProtNLM"/>
    </source>
</evidence>
<dbReference type="Gene3D" id="1.10.3210.10">
    <property type="entry name" value="Hypothetical protein af1432"/>
    <property type="match status" value="1"/>
</dbReference>
<reference evidence="1 2" key="1">
    <citation type="journal article" date="2018" name="Sci. Rep.">
        <title>Comparative genomics provides insights into the lifestyle and reveals functional heterogeneity of dark septate endophytic fungi.</title>
        <authorList>
            <person name="Knapp D.G."/>
            <person name="Nemeth J.B."/>
            <person name="Barry K."/>
            <person name="Hainaut M."/>
            <person name="Henrissat B."/>
            <person name="Johnson J."/>
            <person name="Kuo A."/>
            <person name="Lim J.H.P."/>
            <person name="Lipzen A."/>
            <person name="Nolan M."/>
            <person name="Ohm R.A."/>
            <person name="Tamas L."/>
            <person name="Grigoriev I.V."/>
            <person name="Spatafora J.W."/>
            <person name="Nagy L.G."/>
            <person name="Kovacs G.M."/>
        </authorList>
    </citation>
    <scope>NUCLEOTIDE SEQUENCE [LARGE SCALE GENOMIC DNA]</scope>
    <source>
        <strain evidence="1 2">DSE2036</strain>
    </source>
</reference>
<keyword evidence="2" id="KW-1185">Reference proteome</keyword>
<accession>A0A2V1D0T1</accession>
<evidence type="ECO:0000313" key="1">
    <source>
        <dbReference type="EMBL" id="PVH90864.1"/>
    </source>
</evidence>